<sequence length="210" mass="23702">MMTRFAQRLWALLALCIISVCTPAMAQVTDLASLQTQLQRFDIVRGDFTQTRKIDMFAEPLSSQGTFLLDKAHGLLWQQTTPFPVNLVLTQDKLRQTFAGQTPHTITAQENPMAFYFSHIFLSVFHGDTEQLTNEFALDFSEQNGHWTLVLTPKGAPLNAVFQHITLQGQDDIDVLSLQEVRGDKTEIQFSAQTHEPSTLSPAEQAQFEF</sequence>
<evidence type="ECO:0000256" key="2">
    <source>
        <dbReference type="ARBA" id="ARBA00022448"/>
    </source>
</evidence>
<dbReference type="InterPro" id="IPR029046">
    <property type="entry name" value="LolA/LolB/LppX"/>
</dbReference>
<dbReference type="AlphaFoldDB" id="A0A0Q2UZI4"/>
<dbReference type="GeneID" id="50535924"/>
<accession>A0A0Q2UZI4</accession>
<evidence type="ECO:0000256" key="1">
    <source>
        <dbReference type="ARBA" id="ARBA00011245"/>
    </source>
</evidence>
<feature type="chain" id="PRO_5006198407" description="Outer membrane lipoprotein carrier protein LolA" evidence="5">
    <location>
        <begin position="27"/>
        <end position="210"/>
    </location>
</feature>
<evidence type="ECO:0000256" key="5">
    <source>
        <dbReference type="SAM" id="SignalP"/>
    </source>
</evidence>
<dbReference type="Proteomes" id="UP000051221">
    <property type="component" value="Unassembled WGS sequence"/>
</dbReference>
<evidence type="ECO:0000256" key="4">
    <source>
        <dbReference type="ARBA" id="ARBA00022927"/>
    </source>
</evidence>
<dbReference type="SUPFAM" id="SSF89392">
    <property type="entry name" value="Prokaryotic lipoproteins and lipoprotein localization factors"/>
    <property type="match status" value="1"/>
</dbReference>
<keyword evidence="7" id="KW-1185">Reference proteome</keyword>
<dbReference type="EMBL" id="LKHS01000009">
    <property type="protein sequence ID" value="KQH85872.1"/>
    <property type="molecule type" value="Genomic_DNA"/>
</dbReference>
<name>A0A0Q2UZI4_VIBFU</name>
<comment type="caution">
    <text evidence="6">The sequence shown here is derived from an EMBL/GenBank/DDBJ whole genome shotgun (WGS) entry which is preliminary data.</text>
</comment>
<dbReference type="Pfam" id="PF19574">
    <property type="entry name" value="LolA_3"/>
    <property type="match status" value="1"/>
</dbReference>
<evidence type="ECO:0008006" key="8">
    <source>
        <dbReference type="Google" id="ProtNLM"/>
    </source>
</evidence>
<dbReference type="InParanoid" id="A0A0Q2UZI4"/>
<dbReference type="GO" id="GO:0015031">
    <property type="term" value="P:protein transport"/>
    <property type="evidence" value="ECO:0007669"/>
    <property type="project" value="UniProtKB-KW"/>
</dbReference>
<evidence type="ECO:0000313" key="6">
    <source>
        <dbReference type="EMBL" id="KQH85872.1"/>
    </source>
</evidence>
<organism evidence="6 7">
    <name type="scientific">Vibrio furnissii</name>
    <dbReference type="NCBI Taxonomy" id="29494"/>
    <lineage>
        <taxon>Bacteria</taxon>
        <taxon>Pseudomonadati</taxon>
        <taxon>Pseudomonadota</taxon>
        <taxon>Gammaproteobacteria</taxon>
        <taxon>Vibrionales</taxon>
        <taxon>Vibrionaceae</taxon>
        <taxon>Vibrio</taxon>
    </lineage>
</organism>
<dbReference type="CDD" id="cd16325">
    <property type="entry name" value="LolA"/>
    <property type="match status" value="1"/>
</dbReference>
<feature type="signal peptide" evidence="5">
    <location>
        <begin position="1"/>
        <end position="26"/>
    </location>
</feature>
<keyword evidence="2" id="KW-0813">Transport</keyword>
<keyword evidence="3 5" id="KW-0732">Signal</keyword>
<evidence type="ECO:0000256" key="3">
    <source>
        <dbReference type="ARBA" id="ARBA00022729"/>
    </source>
</evidence>
<dbReference type="Gene3D" id="2.50.20.10">
    <property type="entry name" value="Lipoprotein localisation LolA/LolB/LppX"/>
    <property type="match status" value="1"/>
</dbReference>
<reference evidence="6 7" key="1">
    <citation type="submission" date="2015-08" db="EMBL/GenBank/DDBJ databases">
        <title>Antibacterial properties of a collection of Vibrionaceae strains.</title>
        <authorList>
            <person name="Giubergia S."/>
        </authorList>
    </citation>
    <scope>NUCLEOTIDE SEQUENCE [LARGE SCALE GENOMIC DNA]</scope>
    <source>
        <strain evidence="6 7">S0821</strain>
    </source>
</reference>
<dbReference type="RefSeq" id="WP_004725242.1">
    <property type="nucleotide sequence ID" value="NZ_CABLCD010000013.1"/>
</dbReference>
<gene>
    <name evidence="6" type="ORF">AMR76_11375</name>
</gene>
<dbReference type="OMA" id="SVFHGDT"/>
<dbReference type="InterPro" id="IPR004564">
    <property type="entry name" value="OM_lipoprot_carrier_LolA-like"/>
</dbReference>
<protein>
    <recommendedName>
        <fullName evidence="8">Outer membrane lipoprotein carrier protein LolA</fullName>
    </recommendedName>
</protein>
<proteinExistence type="predicted"/>
<evidence type="ECO:0000313" key="7">
    <source>
        <dbReference type="Proteomes" id="UP000051221"/>
    </source>
</evidence>
<keyword evidence="4" id="KW-0653">Protein transport</keyword>
<comment type="subunit">
    <text evidence="1">Monomer.</text>
</comment>